<feature type="region of interest" description="Disordered" evidence="1">
    <location>
        <begin position="511"/>
        <end position="559"/>
    </location>
</feature>
<feature type="compositionally biased region" description="Basic and acidic residues" evidence="1">
    <location>
        <begin position="286"/>
        <end position="295"/>
    </location>
</feature>
<feature type="transmembrane region" description="Helical" evidence="2">
    <location>
        <begin position="21"/>
        <end position="42"/>
    </location>
</feature>
<evidence type="ECO:0000313" key="4">
    <source>
        <dbReference type="Proteomes" id="UP000274131"/>
    </source>
</evidence>
<feature type="compositionally biased region" description="Polar residues" evidence="1">
    <location>
        <begin position="351"/>
        <end position="363"/>
    </location>
</feature>
<dbReference type="Proteomes" id="UP000274131">
    <property type="component" value="Unassembled WGS sequence"/>
</dbReference>
<dbReference type="AlphaFoldDB" id="A0A0N4UYV5"/>
<accession>A0A0N4UYV5</accession>
<feature type="compositionally biased region" description="Basic and acidic residues" evidence="1">
    <location>
        <begin position="520"/>
        <end position="538"/>
    </location>
</feature>
<sequence>MIRETEAEQQFQLVGANSFQILLSLCSFISMVSVAALCTSAHCCRKKSKKSELDEPYGIMDAGETTSAGNQAGNVAFRANGVPNLPHPTRFSQPIAAGLSSCGLQALQRSSVPLAQPASSVRRALPNPPLAVPSQVPLDSSAGLYSAIDKVDLAKGRVQSIPYIEDSVNPTYESIDAETDSFSDPLYSKLDIGNRSGRKYDYPAFVGQHRGSGEEAVYQSASQIYGGGSEDPYSSIASHSVTEDKYNVGYAAFGDSSTNGFSFPQCSTAHQSTNENVDQLYTKIQRDIPRKREPGVEPYSPADSGSPFEFVSYPQSDSEKTSREPSYRYITVRESVDVIRQRINERERNGGRSNSERNGFSADSSVPYREHFYASIEGGSDYESVSGNAIYEHLPEDGEEKYSGLLPSSSNQKFGVNRFNQSIPPKPPTSPIPSYRDDHKAEPSVMASSTSYSVNLSNTPRCTNRSGSALFAGPYSYFSIKSSGVAKLSSSPSESFARNDVTQAKTLENQNCAGNSDINGHPEMRNTSKFPESVRETSETSVAGRYDDNGFLPGSLMPPSDSSNIIKPLKDLEAGNSDLQRQALSSENSDFNTVNESASTLSTDEVNVSNQTTVSRGHICSSSRWMSAEKALNMANPDGVKKSITVSPSRDFCSDSRLSENSESLSVSEPNNLKGLKQTVSSNVFLPCSHSGGVEEASDEGNLEQPGKPSISSGNYAISHFRSDERGRGRLNSTTLAHLNEEHSFLEDHHDNSHLSVTDKRIRLKNSFISRHSDHFFDSKEEHLSNFARDAGEALSAVSLSEQSGLTEEHVFPEGCSQGINLPSPEVSGSMGPKCPEELSHFCNSESFYSSNPSHNIREKSNQFEPEESSQDYFNEQKHVANPNPYDKDRTVDISETNDLEEMNRLFNGRETCSTAPRNSKISLNGSTEVNPRKFSTNSEHYMSETNRNDCSKDRYSKYSQLRYLNSVTNTLNLNTVDGSGLSTGESRHTTLRDSEEVLDTVVPGNSRETGHLSASQCGTVYTGSEEEREGSLPDNSSKILQKVRSKSSVTNFSEMTCPSNYSEGSRSWSCCVEVSETTDNGSEAGYEFQLPVSTSGNNTSEKVAIPRRTHLDSDSPLACGGNICEENILNLNVSTLGVANGDNCGGLEVVHKKIDFPHSDSTCGGARTAMVRNRGKETEGCERAEEVRFDSFVQL</sequence>
<feature type="region of interest" description="Disordered" evidence="1">
    <location>
        <begin position="911"/>
        <end position="935"/>
    </location>
</feature>
<reference evidence="5" key="1">
    <citation type="submission" date="2017-02" db="UniProtKB">
        <authorList>
            <consortium name="WormBaseParasite"/>
        </authorList>
    </citation>
    <scope>IDENTIFICATION</scope>
</reference>
<evidence type="ECO:0000256" key="2">
    <source>
        <dbReference type="SAM" id="Phobius"/>
    </source>
</evidence>
<organism evidence="5">
    <name type="scientific">Enterobius vermicularis</name>
    <name type="common">Human pinworm</name>
    <dbReference type="NCBI Taxonomy" id="51028"/>
    <lineage>
        <taxon>Eukaryota</taxon>
        <taxon>Metazoa</taxon>
        <taxon>Ecdysozoa</taxon>
        <taxon>Nematoda</taxon>
        <taxon>Chromadorea</taxon>
        <taxon>Rhabditida</taxon>
        <taxon>Spirurina</taxon>
        <taxon>Oxyuridomorpha</taxon>
        <taxon>Oxyuroidea</taxon>
        <taxon>Oxyuridae</taxon>
        <taxon>Enterobius</taxon>
    </lineage>
</organism>
<dbReference type="EMBL" id="UXUI01007389">
    <property type="protein sequence ID" value="VDD87343.1"/>
    <property type="molecule type" value="Genomic_DNA"/>
</dbReference>
<proteinExistence type="predicted"/>
<keyword evidence="2" id="KW-0812">Transmembrane</keyword>
<gene>
    <name evidence="3" type="ORF">EVEC_LOCUS2486</name>
</gene>
<keyword evidence="4" id="KW-1185">Reference proteome</keyword>
<protein>
    <submittedName>
        <fullName evidence="5">Serine-rich adhesin for platelets</fullName>
    </submittedName>
</protein>
<feature type="region of interest" description="Disordered" evidence="1">
    <location>
        <begin position="344"/>
        <end position="363"/>
    </location>
</feature>
<feature type="region of interest" description="Disordered" evidence="1">
    <location>
        <begin position="691"/>
        <end position="715"/>
    </location>
</feature>
<feature type="region of interest" description="Disordered" evidence="1">
    <location>
        <begin position="286"/>
        <end position="325"/>
    </location>
</feature>
<keyword evidence="2" id="KW-1133">Transmembrane helix</keyword>
<evidence type="ECO:0000256" key="1">
    <source>
        <dbReference type="SAM" id="MobiDB-lite"/>
    </source>
</evidence>
<dbReference type="WBParaSite" id="EVEC_0000277801-mRNA-1">
    <property type="protein sequence ID" value="EVEC_0000277801-mRNA-1"/>
    <property type="gene ID" value="EVEC_0000277801"/>
</dbReference>
<feature type="compositionally biased region" description="Low complexity" evidence="1">
    <location>
        <begin position="661"/>
        <end position="670"/>
    </location>
</feature>
<evidence type="ECO:0000313" key="5">
    <source>
        <dbReference type="WBParaSite" id="EVEC_0000277801-mRNA-1"/>
    </source>
</evidence>
<keyword evidence="2" id="KW-0472">Membrane</keyword>
<evidence type="ECO:0000313" key="3">
    <source>
        <dbReference type="EMBL" id="VDD87343.1"/>
    </source>
</evidence>
<reference evidence="3 4" key="2">
    <citation type="submission" date="2018-10" db="EMBL/GenBank/DDBJ databases">
        <authorList>
            <consortium name="Pathogen Informatics"/>
        </authorList>
    </citation>
    <scope>NUCLEOTIDE SEQUENCE [LARGE SCALE GENOMIC DNA]</scope>
</reference>
<feature type="region of interest" description="Disordered" evidence="1">
    <location>
        <begin position="851"/>
        <end position="871"/>
    </location>
</feature>
<name>A0A0N4UYV5_ENTVE</name>
<dbReference type="OrthoDB" id="5815739at2759"/>
<feature type="region of interest" description="Disordered" evidence="1">
    <location>
        <begin position="651"/>
        <end position="670"/>
    </location>
</feature>